<protein>
    <submittedName>
        <fullName evidence="1">Uncharacterized protein</fullName>
    </submittedName>
</protein>
<dbReference type="AlphaFoldDB" id="A0A699RUW8"/>
<sequence length="187" mass="20817">HQLGQQRIAAVAFARVIEVDDVEAHRLIKLVLVLQQLIVADAAQVVKLVVVDVHAEALGQPAVVLLAPQLVFRAQVHRVFVFQQALLLRKALVGLVEDVLHQVIVKQATEPAAGAQQQQKPPPAPKMATVRPFRFSLARPRMPRQLSSRNTMASVLLTQLALNRKLFLVRLAIMRSTTLEVHPIDWK</sequence>
<dbReference type="EMBL" id="BKCJ011125171">
    <property type="protein sequence ID" value="GFC90225.1"/>
    <property type="molecule type" value="Genomic_DNA"/>
</dbReference>
<evidence type="ECO:0000313" key="1">
    <source>
        <dbReference type="EMBL" id="GFC90225.1"/>
    </source>
</evidence>
<feature type="non-terminal residue" evidence="1">
    <location>
        <position position="1"/>
    </location>
</feature>
<organism evidence="1">
    <name type="scientific">Tanacetum cinerariifolium</name>
    <name type="common">Dalmatian daisy</name>
    <name type="synonym">Chrysanthemum cinerariifolium</name>
    <dbReference type="NCBI Taxonomy" id="118510"/>
    <lineage>
        <taxon>Eukaryota</taxon>
        <taxon>Viridiplantae</taxon>
        <taxon>Streptophyta</taxon>
        <taxon>Embryophyta</taxon>
        <taxon>Tracheophyta</taxon>
        <taxon>Spermatophyta</taxon>
        <taxon>Magnoliopsida</taxon>
        <taxon>eudicotyledons</taxon>
        <taxon>Gunneridae</taxon>
        <taxon>Pentapetalae</taxon>
        <taxon>asterids</taxon>
        <taxon>campanulids</taxon>
        <taxon>Asterales</taxon>
        <taxon>Asteraceae</taxon>
        <taxon>Asteroideae</taxon>
        <taxon>Anthemideae</taxon>
        <taxon>Anthemidinae</taxon>
        <taxon>Tanacetum</taxon>
    </lineage>
</organism>
<accession>A0A699RUW8</accession>
<gene>
    <name evidence="1" type="ORF">Tci_862195</name>
</gene>
<name>A0A699RUW8_TANCI</name>
<proteinExistence type="predicted"/>
<reference evidence="1" key="1">
    <citation type="journal article" date="2019" name="Sci. Rep.">
        <title>Draft genome of Tanacetum cinerariifolium, the natural source of mosquito coil.</title>
        <authorList>
            <person name="Yamashiro T."/>
            <person name="Shiraishi A."/>
            <person name="Satake H."/>
            <person name="Nakayama K."/>
        </authorList>
    </citation>
    <scope>NUCLEOTIDE SEQUENCE</scope>
</reference>
<comment type="caution">
    <text evidence="1">The sequence shown here is derived from an EMBL/GenBank/DDBJ whole genome shotgun (WGS) entry which is preliminary data.</text>
</comment>